<evidence type="ECO:0000313" key="1">
    <source>
        <dbReference type="EMBL" id="MBS7527144.1"/>
    </source>
</evidence>
<dbReference type="SUPFAM" id="SSF52540">
    <property type="entry name" value="P-loop containing nucleoside triphosphate hydrolases"/>
    <property type="match status" value="1"/>
</dbReference>
<protein>
    <submittedName>
        <fullName evidence="1">DNA polymerase III subunit</fullName>
    </submittedName>
</protein>
<reference evidence="1 2" key="1">
    <citation type="submission" date="2021-05" db="EMBL/GenBank/DDBJ databases">
        <title>Fusibacter ferrireducens sp. nov., an anaerobic, sulfur- and Fe-reducing bacterium isolated from the mangrove sediment.</title>
        <authorList>
            <person name="Qiu D."/>
        </authorList>
    </citation>
    <scope>NUCLEOTIDE SEQUENCE [LARGE SCALE GENOMIC DNA]</scope>
    <source>
        <strain evidence="1 2">DSM 12116</strain>
    </source>
</reference>
<dbReference type="InterPro" id="IPR027417">
    <property type="entry name" value="P-loop_NTPase"/>
</dbReference>
<sequence>MTDREKNMQLLEEAQSNGRLSHSYIFSGIEDVDFAVKIAQKILCKREHTGCGSCSSCLKVLSNNHPDLMVIEPEGTSIKNEQVEAFQNFMVIKPFESDHKIVIFNGAHAMTIRAQNRLLKILEEPPAYALMILMSKQVEMLLDTIASRCQTLSFHKDMTTVEDEVLTHAIDFVKSLEFNDINHIYSFSAYAKEDKVRFNIFLRKVNEIFRDIMIFKETQNIQLISHENFTILDNRSQLSQLSGQFSYRRLITLIFAVEEVEAKLKSNMNFDLTIDQLLFKCLSTLN</sequence>
<dbReference type="PANTHER" id="PTHR11669:SF8">
    <property type="entry name" value="DNA POLYMERASE III SUBUNIT DELTA"/>
    <property type="match status" value="1"/>
</dbReference>
<dbReference type="EMBL" id="JAHBCL010000017">
    <property type="protein sequence ID" value="MBS7527144.1"/>
    <property type="molecule type" value="Genomic_DNA"/>
</dbReference>
<dbReference type="Proteomes" id="UP000746471">
    <property type="component" value="Unassembled WGS sequence"/>
</dbReference>
<dbReference type="Gene3D" id="3.40.50.300">
    <property type="entry name" value="P-loop containing nucleotide triphosphate hydrolases"/>
    <property type="match status" value="1"/>
</dbReference>
<evidence type="ECO:0000313" key="2">
    <source>
        <dbReference type="Proteomes" id="UP000746471"/>
    </source>
</evidence>
<name>A0ABS5PPN8_9FIRM</name>
<organism evidence="1 2">
    <name type="scientific">Fusibacter paucivorans</name>
    <dbReference type="NCBI Taxonomy" id="76009"/>
    <lineage>
        <taxon>Bacteria</taxon>
        <taxon>Bacillati</taxon>
        <taxon>Bacillota</taxon>
        <taxon>Clostridia</taxon>
        <taxon>Eubacteriales</taxon>
        <taxon>Eubacteriales Family XII. Incertae Sedis</taxon>
        <taxon>Fusibacter</taxon>
    </lineage>
</organism>
<gene>
    <name evidence="1" type="ORF">KHM83_10680</name>
</gene>
<keyword evidence="2" id="KW-1185">Reference proteome</keyword>
<accession>A0ABS5PPN8</accession>
<dbReference type="RefSeq" id="WP_213237007.1">
    <property type="nucleotide sequence ID" value="NZ_JAHBCL010000017.1"/>
</dbReference>
<dbReference type="InterPro" id="IPR050238">
    <property type="entry name" value="DNA_Rep/Repair_Clamp_Loader"/>
</dbReference>
<dbReference type="Pfam" id="PF13177">
    <property type="entry name" value="DNA_pol3_delta2"/>
    <property type="match status" value="1"/>
</dbReference>
<proteinExistence type="predicted"/>
<dbReference type="PANTHER" id="PTHR11669">
    <property type="entry name" value="REPLICATION FACTOR C / DNA POLYMERASE III GAMMA-TAU SUBUNIT"/>
    <property type="match status" value="1"/>
</dbReference>
<comment type="caution">
    <text evidence="1">The sequence shown here is derived from an EMBL/GenBank/DDBJ whole genome shotgun (WGS) entry which is preliminary data.</text>
</comment>